<dbReference type="Proteomes" id="UP000295560">
    <property type="component" value="Unassembled WGS sequence"/>
</dbReference>
<dbReference type="PANTHER" id="PTHR43677">
    <property type="entry name" value="SHORT-CHAIN DEHYDROGENASE/REDUCTASE"/>
    <property type="match status" value="1"/>
</dbReference>
<keyword evidence="3" id="KW-1185">Reference proteome</keyword>
<dbReference type="OrthoDB" id="4190732at2"/>
<dbReference type="InterPro" id="IPR011032">
    <property type="entry name" value="GroES-like_sf"/>
</dbReference>
<dbReference type="CDD" id="cd08241">
    <property type="entry name" value="QOR1"/>
    <property type="match status" value="1"/>
</dbReference>
<dbReference type="InterPro" id="IPR020843">
    <property type="entry name" value="ER"/>
</dbReference>
<proteinExistence type="predicted"/>
<dbReference type="InterPro" id="IPR036291">
    <property type="entry name" value="NAD(P)-bd_dom_sf"/>
</dbReference>
<dbReference type="Gene3D" id="3.90.180.10">
    <property type="entry name" value="Medium-chain alcohol dehydrogenases, catalytic domain"/>
    <property type="match status" value="1"/>
</dbReference>
<protein>
    <submittedName>
        <fullName evidence="2">NADPH2:quinone reductase</fullName>
    </submittedName>
</protein>
<name>A0A4R1HII6_PSEEN</name>
<dbReference type="EMBL" id="SMFZ01000002">
    <property type="protein sequence ID" value="TCK21618.1"/>
    <property type="molecule type" value="Genomic_DNA"/>
</dbReference>
<dbReference type="InterPro" id="IPR013154">
    <property type="entry name" value="ADH-like_N"/>
</dbReference>
<dbReference type="AlphaFoldDB" id="A0A4R1HII6"/>
<feature type="domain" description="Enoyl reductase (ER)" evidence="1">
    <location>
        <begin position="23"/>
        <end position="331"/>
    </location>
</feature>
<dbReference type="SMART" id="SM00829">
    <property type="entry name" value="PKS_ER"/>
    <property type="match status" value="1"/>
</dbReference>
<accession>A0A4R1HII6</accession>
<evidence type="ECO:0000313" key="3">
    <source>
        <dbReference type="Proteomes" id="UP000295560"/>
    </source>
</evidence>
<organism evidence="2 3">
    <name type="scientific">Pseudonocardia endophytica</name>
    <dbReference type="NCBI Taxonomy" id="401976"/>
    <lineage>
        <taxon>Bacteria</taxon>
        <taxon>Bacillati</taxon>
        <taxon>Actinomycetota</taxon>
        <taxon>Actinomycetes</taxon>
        <taxon>Pseudonocardiales</taxon>
        <taxon>Pseudonocardiaceae</taxon>
        <taxon>Pseudonocardia</taxon>
    </lineage>
</organism>
<evidence type="ECO:0000313" key="2">
    <source>
        <dbReference type="EMBL" id="TCK21618.1"/>
    </source>
</evidence>
<dbReference type="Gene3D" id="3.40.50.720">
    <property type="entry name" value="NAD(P)-binding Rossmann-like Domain"/>
    <property type="match status" value="1"/>
</dbReference>
<comment type="caution">
    <text evidence="2">The sequence shown here is derived from an EMBL/GenBank/DDBJ whole genome shotgun (WGS) entry which is preliminary data.</text>
</comment>
<dbReference type="GO" id="GO:0008270">
    <property type="term" value="F:zinc ion binding"/>
    <property type="evidence" value="ECO:0007669"/>
    <property type="project" value="InterPro"/>
</dbReference>
<dbReference type="InterPro" id="IPR013149">
    <property type="entry name" value="ADH-like_C"/>
</dbReference>
<dbReference type="GO" id="GO:0016491">
    <property type="term" value="F:oxidoreductase activity"/>
    <property type="evidence" value="ECO:0007669"/>
    <property type="project" value="InterPro"/>
</dbReference>
<dbReference type="SUPFAM" id="SSF50129">
    <property type="entry name" value="GroES-like"/>
    <property type="match status" value="1"/>
</dbReference>
<reference evidence="2 3" key="1">
    <citation type="submission" date="2019-03" db="EMBL/GenBank/DDBJ databases">
        <title>Sequencing the genomes of 1000 actinobacteria strains.</title>
        <authorList>
            <person name="Klenk H.-P."/>
        </authorList>
    </citation>
    <scope>NUCLEOTIDE SEQUENCE [LARGE SCALE GENOMIC DNA]</scope>
    <source>
        <strain evidence="2 3">DSM 44969</strain>
    </source>
</reference>
<dbReference type="Pfam" id="PF08240">
    <property type="entry name" value="ADH_N"/>
    <property type="match status" value="1"/>
</dbReference>
<evidence type="ECO:0000259" key="1">
    <source>
        <dbReference type="SMART" id="SM00829"/>
    </source>
</evidence>
<sequence length="333" mass="34713">MRTPVGSAEGERVRAVQVVELNGPSSVQVTDIEPPERPDGHVLVDVAAAGVNFPDVLLTKGMYQYKPDPPFTLGSECAGTVREAPEGSRYAVGDRVVAFTMSGVFAETVAVPEWAVLPLPDGVSFAAGACLPMNYLTAHFALAVRGDLREGQSVLVHGAAGGIGTAVIQMAKALGATVIGVASSPEKQDVARQAGADHAIGVDGFKDAVKDLTGSSGVDVVVDPVGGDRFTDSLRSLAPLGRLLVVGFTAGDIPTVKVNRLLLNNIDVRGVGWGAFALAREGYVAWEWDEMLPHISSGALNPMISGTFSFDKAGEALSRIDDRVVTGKVVLEP</sequence>
<gene>
    <name evidence="2" type="ORF">EV378_5607</name>
</gene>
<dbReference type="InterPro" id="IPR051397">
    <property type="entry name" value="Zn-ADH-like_protein"/>
</dbReference>
<dbReference type="PROSITE" id="PS01162">
    <property type="entry name" value="QOR_ZETA_CRYSTAL"/>
    <property type="match status" value="1"/>
</dbReference>
<dbReference type="Pfam" id="PF00107">
    <property type="entry name" value="ADH_zinc_N"/>
    <property type="match status" value="1"/>
</dbReference>
<dbReference type="InterPro" id="IPR002364">
    <property type="entry name" value="Quin_OxRdtase/zeta-crystal_CS"/>
</dbReference>
<dbReference type="PANTHER" id="PTHR43677:SF4">
    <property type="entry name" value="QUINONE OXIDOREDUCTASE-LIKE PROTEIN 2"/>
    <property type="match status" value="1"/>
</dbReference>
<dbReference type="SUPFAM" id="SSF51735">
    <property type="entry name" value="NAD(P)-binding Rossmann-fold domains"/>
    <property type="match status" value="1"/>
</dbReference>